<organism evidence="2 3">
    <name type="scientific">Aromia moschata</name>
    <dbReference type="NCBI Taxonomy" id="1265417"/>
    <lineage>
        <taxon>Eukaryota</taxon>
        <taxon>Metazoa</taxon>
        <taxon>Ecdysozoa</taxon>
        <taxon>Arthropoda</taxon>
        <taxon>Hexapoda</taxon>
        <taxon>Insecta</taxon>
        <taxon>Pterygota</taxon>
        <taxon>Neoptera</taxon>
        <taxon>Endopterygota</taxon>
        <taxon>Coleoptera</taxon>
        <taxon>Polyphaga</taxon>
        <taxon>Cucujiformia</taxon>
        <taxon>Chrysomeloidea</taxon>
        <taxon>Cerambycidae</taxon>
        <taxon>Cerambycinae</taxon>
        <taxon>Callichromatini</taxon>
        <taxon>Aromia</taxon>
    </lineage>
</organism>
<reference evidence="2" key="1">
    <citation type="journal article" date="2023" name="Insect Mol. Biol.">
        <title>Genome sequencing provides insights into the evolution of gene families encoding plant cell wall-degrading enzymes in longhorned beetles.</title>
        <authorList>
            <person name="Shin N.R."/>
            <person name="Okamura Y."/>
            <person name="Kirsch R."/>
            <person name="Pauchet Y."/>
        </authorList>
    </citation>
    <scope>NUCLEOTIDE SEQUENCE</scope>
    <source>
        <strain evidence="2">AMC_N1</strain>
    </source>
</reference>
<proteinExistence type="predicted"/>
<comment type="caution">
    <text evidence="2">The sequence shown here is derived from an EMBL/GenBank/DDBJ whole genome shotgun (WGS) entry which is preliminary data.</text>
</comment>
<feature type="compositionally biased region" description="Polar residues" evidence="1">
    <location>
        <begin position="13"/>
        <end position="30"/>
    </location>
</feature>
<keyword evidence="3" id="KW-1185">Reference proteome</keyword>
<feature type="region of interest" description="Disordered" evidence="1">
    <location>
        <begin position="1"/>
        <end position="53"/>
    </location>
</feature>
<evidence type="ECO:0000313" key="2">
    <source>
        <dbReference type="EMBL" id="KAJ8952285.1"/>
    </source>
</evidence>
<feature type="compositionally biased region" description="Low complexity" evidence="1">
    <location>
        <begin position="31"/>
        <end position="53"/>
    </location>
</feature>
<name>A0AAV8YKC9_9CUCU</name>
<protein>
    <submittedName>
        <fullName evidence="2">Uncharacterized protein</fullName>
    </submittedName>
</protein>
<gene>
    <name evidence="2" type="ORF">NQ318_007453</name>
</gene>
<evidence type="ECO:0000256" key="1">
    <source>
        <dbReference type="SAM" id="MobiDB-lite"/>
    </source>
</evidence>
<feature type="region of interest" description="Disordered" evidence="1">
    <location>
        <begin position="147"/>
        <end position="182"/>
    </location>
</feature>
<sequence>MRLKTMDGPFSFHNGNNDILNSPKRINTLQNSNVTSNYSSTTSTYTSNNSNNTTDDVITALTDEQTGDLNILNNVAQEKVQWCNPSQEAKKRELTNNANNRNNQLLNINNTLAASLRNQVRVGTASSICSESSPDDSLLDYEGQIAQRPIRAAPPPTRPPQDEDRGFDLSDSESSEEGNLSNGVVLQRRGIVNPNYPGFQHLAHTLDYGIRGSSDTDLTDDDFECDDSLTAKLQAEANVNNNNVEDTDYQIDSVNRLDSVENIQKVFYDKPVFNIEEDCEFNQQSDSSSGNSNQSDEDTEIHVQKVDLNIKVEEKAIPRLDTHDDIVGNFSKEIEVELERVAFDGHAKDIFEDPYSIPKIGKAIVQELEEAVEKLQVIKDLEPSAVKYYIEPNIEEPFNKLSPTVPKLQHTVLEDSKVVKASDTMTLFHQNSPLNLNENTLKATMDISDAMNSKVTDAFLSSAQEELKVPLPKEDKLVDDNLNINKDVKMDVDGAFRKPELTRKDSNRELEEIECQIKKIKSDTRRVVDEVEKFCKEDITKDYKEKEEDSAVPKKKEKVEYVKKRRDYNQQFGSLITFPRRELGARSRDPANRRSVPVIRDKKKASPEVLDYIGQLAKT</sequence>
<dbReference type="Proteomes" id="UP001162162">
    <property type="component" value="Unassembled WGS sequence"/>
</dbReference>
<accession>A0AAV8YKC9</accession>
<evidence type="ECO:0000313" key="3">
    <source>
        <dbReference type="Proteomes" id="UP001162162"/>
    </source>
</evidence>
<dbReference type="EMBL" id="JAPWTK010000071">
    <property type="protein sequence ID" value="KAJ8952285.1"/>
    <property type="molecule type" value="Genomic_DNA"/>
</dbReference>
<dbReference type="AlphaFoldDB" id="A0AAV8YKC9"/>